<evidence type="ECO:0000313" key="3">
    <source>
        <dbReference type="Proteomes" id="UP000001025"/>
    </source>
</evidence>
<accession>Q7UY55</accession>
<reference evidence="2 3" key="1">
    <citation type="journal article" date="2003" name="Proc. Natl. Acad. Sci. U.S.A.">
        <title>Complete genome sequence of the marine planctomycete Pirellula sp. strain 1.</title>
        <authorList>
            <person name="Gloeckner F.O."/>
            <person name="Kube M."/>
            <person name="Bauer M."/>
            <person name="Teeling H."/>
            <person name="Lombardot T."/>
            <person name="Ludwig W."/>
            <person name="Gade D."/>
            <person name="Beck A."/>
            <person name="Borzym K."/>
            <person name="Heitmann K."/>
            <person name="Rabus R."/>
            <person name="Schlesner H."/>
            <person name="Amann R."/>
            <person name="Reinhardt R."/>
        </authorList>
    </citation>
    <scope>NUCLEOTIDE SEQUENCE [LARGE SCALE GENOMIC DNA]</scope>
    <source>
        <strain evidence="3">DSM 10527 / NCIMB 13988 / SH1</strain>
    </source>
</reference>
<name>Q7UY55_RHOBA</name>
<dbReference type="EMBL" id="BX294134">
    <property type="protein sequence ID" value="CAD71793.1"/>
    <property type="molecule type" value="Genomic_DNA"/>
</dbReference>
<evidence type="ECO:0000256" key="1">
    <source>
        <dbReference type="SAM" id="MobiDB-lite"/>
    </source>
</evidence>
<evidence type="ECO:0000313" key="2">
    <source>
        <dbReference type="EMBL" id="CAD71793.1"/>
    </source>
</evidence>
<dbReference type="InParanoid" id="Q7UY55"/>
<dbReference type="HOGENOM" id="CLU_2303792_0_0_0"/>
<dbReference type="Proteomes" id="UP000001025">
    <property type="component" value="Chromosome"/>
</dbReference>
<dbReference type="KEGG" id="rba:RB867"/>
<proteinExistence type="predicted"/>
<gene>
    <name evidence="2" type="ordered locus">RB867</name>
</gene>
<feature type="compositionally biased region" description="Polar residues" evidence="1">
    <location>
        <begin position="33"/>
        <end position="50"/>
    </location>
</feature>
<dbReference type="AlphaFoldDB" id="Q7UY55"/>
<dbReference type="EnsemblBacteria" id="CAD71793">
    <property type="protein sequence ID" value="CAD71793"/>
    <property type="gene ID" value="RB867"/>
</dbReference>
<organism evidence="2 3">
    <name type="scientific">Rhodopirellula baltica (strain DSM 10527 / NCIMB 13988 / SH1)</name>
    <dbReference type="NCBI Taxonomy" id="243090"/>
    <lineage>
        <taxon>Bacteria</taxon>
        <taxon>Pseudomonadati</taxon>
        <taxon>Planctomycetota</taxon>
        <taxon>Planctomycetia</taxon>
        <taxon>Pirellulales</taxon>
        <taxon>Pirellulaceae</taxon>
        <taxon>Rhodopirellula</taxon>
    </lineage>
</organism>
<protein>
    <submittedName>
        <fullName evidence="2">Uncharacterized protein</fullName>
    </submittedName>
</protein>
<dbReference type="PATRIC" id="fig|243090.15.peg.411"/>
<feature type="region of interest" description="Disordered" evidence="1">
    <location>
        <begin position="26"/>
        <end position="52"/>
    </location>
</feature>
<keyword evidence="3" id="KW-1185">Reference proteome</keyword>
<sequence length="100" mass="11292">MRQIIRHQNDFPKKYFPTIRASTERAMHDTNGDLLQNATQDPGSEPSQASGDGFRGCNKLTWITYAKFLQQLNGACRFESSVRPSGDRAAIRLPDYQPTC</sequence>